<proteinExistence type="inferred from homology"/>
<comment type="cofactor">
    <cofactor evidence="1">
        <name>Zn(2+)</name>
        <dbReference type="ChEBI" id="CHEBI:29105"/>
    </cofactor>
</comment>
<evidence type="ECO:0000256" key="1">
    <source>
        <dbReference type="ARBA" id="ARBA00001947"/>
    </source>
</evidence>
<evidence type="ECO:0000256" key="10">
    <source>
        <dbReference type="PROSITE-ProRule" id="PRU01379"/>
    </source>
</evidence>
<dbReference type="InterPro" id="IPR008969">
    <property type="entry name" value="CarboxyPept-like_regulatory"/>
</dbReference>
<dbReference type="STRING" id="7918.ENSLOCP00000019954"/>
<accession>W5NH45</accession>
<feature type="active site" description="Proton donor/acceptor" evidence="10">
    <location>
        <position position="317"/>
    </location>
</feature>
<dbReference type="SMART" id="SM00631">
    <property type="entry name" value="Zn_pept"/>
    <property type="match status" value="1"/>
</dbReference>
<dbReference type="InterPro" id="IPR000834">
    <property type="entry name" value="Peptidase_M14"/>
</dbReference>
<dbReference type="CDD" id="cd11308">
    <property type="entry name" value="Peptidase_M14NE-CP-C_like"/>
    <property type="match status" value="1"/>
</dbReference>
<organism evidence="13 14">
    <name type="scientific">Lepisosteus oculatus</name>
    <name type="common">Spotted gar</name>
    <dbReference type="NCBI Taxonomy" id="7918"/>
    <lineage>
        <taxon>Eukaryota</taxon>
        <taxon>Metazoa</taxon>
        <taxon>Chordata</taxon>
        <taxon>Craniata</taxon>
        <taxon>Vertebrata</taxon>
        <taxon>Euteleostomi</taxon>
        <taxon>Actinopterygii</taxon>
        <taxon>Neopterygii</taxon>
        <taxon>Holostei</taxon>
        <taxon>Semionotiformes</taxon>
        <taxon>Lepisosteidae</taxon>
        <taxon>Lepisosteus</taxon>
    </lineage>
</organism>
<evidence type="ECO:0000256" key="4">
    <source>
        <dbReference type="ARBA" id="ARBA00022670"/>
    </source>
</evidence>
<keyword evidence="7" id="KW-0862">Zinc</keyword>
<keyword evidence="5" id="KW-0479">Metal-binding</keyword>
<evidence type="ECO:0000256" key="2">
    <source>
        <dbReference type="ARBA" id="ARBA00005988"/>
    </source>
</evidence>
<dbReference type="PROSITE" id="PS00132">
    <property type="entry name" value="CARBOXYPEPT_ZN_1"/>
    <property type="match status" value="1"/>
</dbReference>
<sequence>MEEHKRLWSVLKLRTETLFFEKKTADLRRIARTWVMFLLSVCLFCGTLVSSIWGLEFRYHDSAEIEQYLKAVNKNYSSFTHLHSIGKSVEGRDLWVLVLGRFPTQHKIGIPEFKYVGNMHGNEVVGRVLLLHLINHLTSNYMTDPIITKLIDSSRIHILPSMNPDGFEASSHDCVYSVGRFNKNGIDLNRNFPDAFMEDRRPREPEVQAVMNWVHSEPFILSANLHGGAVVASYPYDNSNGGAELQKGFSISPDNDIFVHLAKTYSFNHTLMHKGNNCDQTKAFKDGITNGYYWYALPGGMQDYNYVWGQCLEITLEVSCCKYPPITELPGLWAANKPALLAYMQQVHLGVKGQVFDSNGSPIQNALVEVEGRNNLCPFKTDKNGEYYRLLLPGNYKLKVTVPGQEPIKTTLHIPDGPEKFSALRYDFIAPRPVVSADPSDPTRACTSRIRRLPDRSRAAPGLHSGGLFLLILALCRLLL</sequence>
<comment type="similarity">
    <text evidence="2 10">Belongs to the peptidase M14 family.</text>
</comment>
<dbReference type="InParanoid" id="W5NH45"/>
<dbReference type="OrthoDB" id="10249045at2759"/>
<dbReference type="HOGENOM" id="CLU_006722_1_0_1"/>
<keyword evidence="14" id="KW-1185">Reference proteome</keyword>
<evidence type="ECO:0000256" key="9">
    <source>
        <dbReference type="ARBA" id="ARBA00023180"/>
    </source>
</evidence>
<dbReference type="PRINTS" id="PR00765">
    <property type="entry name" value="CRBOXYPTASEA"/>
</dbReference>
<name>W5NH45_LEPOC</name>
<feature type="transmembrane region" description="Helical" evidence="11">
    <location>
        <begin position="33"/>
        <end position="55"/>
    </location>
</feature>
<dbReference type="SUPFAM" id="SSF53187">
    <property type="entry name" value="Zn-dependent exopeptidases"/>
    <property type="match status" value="1"/>
</dbReference>
<evidence type="ECO:0000256" key="11">
    <source>
        <dbReference type="SAM" id="Phobius"/>
    </source>
</evidence>
<dbReference type="SUPFAM" id="SSF49464">
    <property type="entry name" value="Carboxypeptidase regulatory domain-like"/>
    <property type="match status" value="1"/>
</dbReference>
<dbReference type="CTD" id="1368"/>
<evidence type="ECO:0000313" key="14">
    <source>
        <dbReference type="Proteomes" id="UP000018468"/>
    </source>
</evidence>
<dbReference type="GO" id="GO:0016485">
    <property type="term" value="P:protein processing"/>
    <property type="evidence" value="ECO:0000318"/>
    <property type="project" value="GO_Central"/>
</dbReference>
<dbReference type="GeneTree" id="ENSGT00940000158580"/>
<dbReference type="RefSeq" id="XP_006633640.2">
    <property type="nucleotide sequence ID" value="XM_006633577.3"/>
</dbReference>
<evidence type="ECO:0000313" key="13">
    <source>
        <dbReference type="Ensembl" id="ENSLOCP00000019954.1"/>
    </source>
</evidence>
<dbReference type="PANTHER" id="PTHR11532:SF84">
    <property type="entry name" value="CARBOXYPEPTIDASE M"/>
    <property type="match status" value="1"/>
</dbReference>
<dbReference type="PROSITE" id="PS00133">
    <property type="entry name" value="CARBOXYPEPT_ZN_2"/>
    <property type="match status" value="1"/>
</dbReference>
<dbReference type="FunFam" id="2.60.40.1120:FF:000019">
    <property type="entry name" value="Carboxypeptidase D"/>
    <property type="match status" value="1"/>
</dbReference>
<feature type="domain" description="Peptidase M14" evidence="12">
    <location>
        <begin position="58"/>
        <end position="347"/>
    </location>
</feature>
<evidence type="ECO:0000256" key="3">
    <source>
        <dbReference type="ARBA" id="ARBA00022645"/>
    </source>
</evidence>
<reference evidence="13" key="2">
    <citation type="submission" date="2025-08" db="UniProtKB">
        <authorList>
            <consortium name="Ensembl"/>
        </authorList>
    </citation>
    <scope>IDENTIFICATION</scope>
</reference>
<evidence type="ECO:0000256" key="6">
    <source>
        <dbReference type="ARBA" id="ARBA00022801"/>
    </source>
</evidence>
<dbReference type="GeneID" id="102692210"/>
<keyword evidence="8" id="KW-0482">Metalloprotease</keyword>
<keyword evidence="3" id="KW-0121">Carboxypeptidase</keyword>
<dbReference type="GO" id="GO:0004181">
    <property type="term" value="F:metallocarboxypeptidase activity"/>
    <property type="evidence" value="ECO:0000318"/>
    <property type="project" value="GO_Central"/>
</dbReference>
<reference evidence="13" key="3">
    <citation type="submission" date="2025-09" db="UniProtKB">
        <authorList>
            <consortium name="Ensembl"/>
        </authorList>
    </citation>
    <scope>IDENTIFICATION</scope>
</reference>
<dbReference type="PROSITE" id="PS52035">
    <property type="entry name" value="PEPTIDASE_M14"/>
    <property type="match status" value="1"/>
</dbReference>
<dbReference type="InterPro" id="IPR057247">
    <property type="entry name" value="CARBOXYPEPT_ZN_2"/>
</dbReference>
<protein>
    <submittedName>
        <fullName evidence="13">Carboxypeptidase M</fullName>
    </submittedName>
</protein>
<dbReference type="GO" id="GO:0005615">
    <property type="term" value="C:extracellular space"/>
    <property type="evidence" value="ECO:0000318"/>
    <property type="project" value="GO_Central"/>
</dbReference>
<keyword evidence="11" id="KW-1133">Transmembrane helix</keyword>
<dbReference type="Pfam" id="PF13620">
    <property type="entry name" value="CarboxypepD_reg"/>
    <property type="match status" value="1"/>
</dbReference>
<dbReference type="Gene3D" id="2.60.40.1120">
    <property type="entry name" value="Carboxypeptidase-like, regulatory domain"/>
    <property type="match status" value="1"/>
</dbReference>
<dbReference type="Pfam" id="PF00246">
    <property type="entry name" value="Peptidase_M14"/>
    <property type="match status" value="1"/>
</dbReference>
<evidence type="ECO:0000256" key="8">
    <source>
        <dbReference type="ARBA" id="ARBA00023049"/>
    </source>
</evidence>
<dbReference type="InterPro" id="IPR057246">
    <property type="entry name" value="CARBOXYPEPT_ZN_1"/>
</dbReference>
<dbReference type="KEGG" id="loc:102692210"/>
<evidence type="ECO:0000259" key="12">
    <source>
        <dbReference type="PROSITE" id="PS52035"/>
    </source>
</evidence>
<keyword evidence="11" id="KW-0472">Membrane</keyword>
<dbReference type="GO" id="GO:0008270">
    <property type="term" value="F:zinc ion binding"/>
    <property type="evidence" value="ECO:0007669"/>
    <property type="project" value="InterPro"/>
</dbReference>
<dbReference type="GO" id="GO:0006518">
    <property type="term" value="P:peptide metabolic process"/>
    <property type="evidence" value="ECO:0000318"/>
    <property type="project" value="GO_Central"/>
</dbReference>
<reference evidence="14" key="1">
    <citation type="submission" date="2011-12" db="EMBL/GenBank/DDBJ databases">
        <title>The Draft Genome of Lepisosteus oculatus.</title>
        <authorList>
            <consortium name="The Broad Institute Genome Assembly &amp; Analysis Group"/>
            <consortium name="Computational R&amp;D Group"/>
            <consortium name="and Sequencing Platform"/>
            <person name="Di Palma F."/>
            <person name="Alfoldi J."/>
            <person name="Johnson J."/>
            <person name="Berlin A."/>
            <person name="Gnerre S."/>
            <person name="Jaffe D."/>
            <person name="MacCallum I."/>
            <person name="Young S."/>
            <person name="Walker B.J."/>
            <person name="Lander E.S."/>
            <person name="Lindblad-Toh K."/>
        </authorList>
    </citation>
    <scope>NUCLEOTIDE SEQUENCE [LARGE SCALE GENOMIC DNA]</scope>
</reference>
<dbReference type="AlphaFoldDB" id="W5NH45"/>
<dbReference type="EMBL" id="AHAT01008861">
    <property type="status" value="NOT_ANNOTATED_CDS"/>
    <property type="molecule type" value="Genomic_DNA"/>
</dbReference>
<keyword evidence="9" id="KW-0325">Glycoprotein</keyword>
<keyword evidence="4" id="KW-0645">Protease</keyword>
<keyword evidence="11" id="KW-0812">Transmembrane</keyword>
<evidence type="ECO:0000256" key="5">
    <source>
        <dbReference type="ARBA" id="ARBA00022723"/>
    </source>
</evidence>
<dbReference type="Gene3D" id="3.40.630.10">
    <property type="entry name" value="Zn peptidases"/>
    <property type="match status" value="1"/>
</dbReference>
<dbReference type="Bgee" id="ENSLOCG00000016187">
    <property type="expression patterns" value="Expressed in pharyngeal gill and 12 other cell types or tissues"/>
</dbReference>
<dbReference type="PANTHER" id="PTHR11532">
    <property type="entry name" value="PROTEASE M14 CARBOXYPEPTIDASE"/>
    <property type="match status" value="1"/>
</dbReference>
<dbReference type="Proteomes" id="UP000018468">
    <property type="component" value="Linkage group LG8"/>
</dbReference>
<dbReference type="FunFam" id="3.40.630.10:FF:000041">
    <property type="entry name" value="Carboxypeptidase M"/>
    <property type="match status" value="1"/>
</dbReference>
<dbReference type="eggNOG" id="KOG2649">
    <property type="taxonomic scope" value="Eukaryota"/>
</dbReference>
<evidence type="ECO:0000256" key="7">
    <source>
        <dbReference type="ARBA" id="ARBA00022833"/>
    </source>
</evidence>
<keyword evidence="6" id="KW-0378">Hydrolase</keyword>
<dbReference type="InterPro" id="IPR050753">
    <property type="entry name" value="Peptidase_M14_domain"/>
</dbReference>
<dbReference type="Ensembl" id="ENSLOCT00000019987.1">
    <property type="protein sequence ID" value="ENSLOCP00000019954.1"/>
    <property type="gene ID" value="ENSLOCG00000016187.1"/>
</dbReference>
<dbReference type="OMA" id="GHEPYLT"/>